<keyword evidence="1" id="KW-0175">Coiled coil</keyword>
<organism evidence="3 4">
    <name type="scientific">Fusobacterium phage Fnu1</name>
    <dbReference type="NCBI Taxonomy" id="2530024"/>
    <lineage>
        <taxon>Viruses</taxon>
        <taxon>Duplodnaviria</taxon>
        <taxon>Heunggongvirae</taxon>
        <taxon>Uroviricota</taxon>
        <taxon>Caudoviricetes</taxon>
        <taxon>Latrobevirus</taxon>
        <taxon>Latrobevirus FNU1</taxon>
    </lineage>
</organism>
<dbReference type="Pfam" id="PF10552">
    <property type="entry name" value="ORF6C"/>
    <property type="match status" value="1"/>
</dbReference>
<name>A0A481W5G2_9CAUD</name>
<protein>
    <recommendedName>
        <fullName evidence="2">ORF6C domain-containing protein</fullName>
    </recommendedName>
</protein>
<feature type="coiled-coil region" evidence="1">
    <location>
        <begin position="119"/>
        <end position="146"/>
    </location>
</feature>
<dbReference type="Pfam" id="PF09669">
    <property type="entry name" value="Phage_pRha"/>
    <property type="match status" value="1"/>
</dbReference>
<feature type="domain" description="ORF6C" evidence="2">
    <location>
        <begin position="128"/>
        <end position="222"/>
    </location>
</feature>
<dbReference type="EMBL" id="MK554696">
    <property type="protein sequence ID" value="QBJ04107.1"/>
    <property type="molecule type" value="Genomic_DNA"/>
</dbReference>
<proteinExistence type="predicted"/>
<evidence type="ECO:0000259" key="2">
    <source>
        <dbReference type="Pfam" id="PF10552"/>
    </source>
</evidence>
<dbReference type="KEGG" id="vg:65071820"/>
<dbReference type="InterPro" id="IPR018878">
    <property type="entry name" value="ORF6C_dom"/>
</dbReference>
<dbReference type="InterPro" id="IPR014054">
    <property type="entry name" value="Phage_regulatory_Rha"/>
</dbReference>
<dbReference type="Proteomes" id="UP000292160">
    <property type="component" value="Segment"/>
</dbReference>
<evidence type="ECO:0000313" key="3">
    <source>
        <dbReference type="EMBL" id="QBJ04107.1"/>
    </source>
</evidence>
<sequence>MTDNYLDIVGTIKEENGKLVVSSRIIAEKLGKEHSKVLRTLDKLIEKPNVAFLIIPSTYKIEGQNREYKEYLLTKDGFTLYMFSIQGYEEFKLAYINEFNRMENFIKENYEIEYKKYAKREISKLNDSLQTQIKEIENKLENQIRIDYSQQRAIQKKINNKIELEYNGFLLINSKSKRSWYMALYKGIKDKFQVASYRDLKQKDFENCVEFIENWIPPKYLFEE</sequence>
<dbReference type="GeneID" id="65071820"/>
<dbReference type="NCBIfam" id="TIGR02681">
    <property type="entry name" value="phage_pRha"/>
    <property type="match status" value="1"/>
</dbReference>
<keyword evidence="4" id="KW-1185">Reference proteome</keyword>
<evidence type="ECO:0000313" key="4">
    <source>
        <dbReference type="Proteomes" id="UP000292160"/>
    </source>
</evidence>
<evidence type="ECO:0000256" key="1">
    <source>
        <dbReference type="SAM" id="Coils"/>
    </source>
</evidence>
<accession>A0A481W5G2</accession>
<dbReference type="RefSeq" id="YP_010082812.1">
    <property type="nucleotide sequence ID" value="NC_055035.1"/>
</dbReference>
<reference evidence="3 4" key="1">
    <citation type="submission" date="2019-02" db="EMBL/GenBank/DDBJ databases">
        <title>Genomic, morphological and functional characterisation of novel bacteriophage Fnu1 capable of disrupt Fusobacterium nucleatum biofilm.</title>
        <authorList>
            <person name="Kabwe M."/>
            <person name="Brown T.L."/>
            <person name="Dashper S."/>
            <person name="Speirs L."/>
            <person name="Ku H."/>
            <person name="Petrovski S."/>
            <person name="Chan H.T."/>
            <person name="Lock P."/>
            <person name="Tucci J."/>
        </authorList>
    </citation>
    <scope>NUCLEOTIDE SEQUENCE [LARGE SCALE GENOMIC DNA]</scope>
</reference>